<reference evidence="1 2" key="1">
    <citation type="submission" date="2019-03" db="EMBL/GenBank/DDBJ databases">
        <title>Lake Tanganyika Metagenome-Assembled Genomes (MAGs).</title>
        <authorList>
            <person name="Tran P."/>
        </authorList>
    </citation>
    <scope>NUCLEOTIDE SEQUENCE [LARGE SCALE GENOMIC DNA]</scope>
    <source>
        <strain evidence="1">K_DeepCast_65m_m2_236</strain>
    </source>
</reference>
<evidence type="ECO:0000313" key="2">
    <source>
        <dbReference type="Proteomes" id="UP000703893"/>
    </source>
</evidence>
<evidence type="ECO:0000313" key="1">
    <source>
        <dbReference type="EMBL" id="MBM3275687.1"/>
    </source>
</evidence>
<dbReference type="EMBL" id="VGJX01000678">
    <property type="protein sequence ID" value="MBM3275687.1"/>
    <property type="molecule type" value="Genomic_DNA"/>
</dbReference>
<dbReference type="Proteomes" id="UP000703893">
    <property type="component" value="Unassembled WGS sequence"/>
</dbReference>
<accession>A0A938BJV2</accession>
<dbReference type="AlphaFoldDB" id="A0A938BJV2"/>
<name>A0A938BJV2_9BACT</name>
<proteinExistence type="predicted"/>
<sequence>GDVVGKPDKVAPSGSSLALGATAEGAVALWIDDAGKPRTRRLKYR</sequence>
<feature type="non-terminal residue" evidence="1">
    <location>
        <position position="1"/>
    </location>
</feature>
<organism evidence="1 2">
    <name type="scientific">Candidatus Tanganyikabacteria bacterium</name>
    <dbReference type="NCBI Taxonomy" id="2961651"/>
    <lineage>
        <taxon>Bacteria</taxon>
        <taxon>Bacillati</taxon>
        <taxon>Candidatus Sericytochromatia</taxon>
        <taxon>Candidatus Tanganyikabacteria</taxon>
    </lineage>
</organism>
<comment type="caution">
    <text evidence="1">The sequence shown here is derived from an EMBL/GenBank/DDBJ whole genome shotgun (WGS) entry which is preliminary data.</text>
</comment>
<protein>
    <submittedName>
        <fullName evidence="1">Uncharacterized protein</fullName>
    </submittedName>
</protein>
<gene>
    <name evidence="1" type="ORF">FJZ00_11080</name>
</gene>